<dbReference type="OrthoDB" id="619618at2"/>
<dbReference type="RefSeq" id="WP_055426169.1">
    <property type="nucleotide sequence ID" value="NZ_FCOR01000014.1"/>
</dbReference>
<protein>
    <recommendedName>
        <fullName evidence="3">DUF4280 domain-containing protein</fullName>
    </recommendedName>
</protein>
<evidence type="ECO:0008006" key="3">
    <source>
        <dbReference type="Google" id="ProtNLM"/>
    </source>
</evidence>
<accession>A0A0X3ARN2</accession>
<dbReference type="STRING" id="1586267.GCA_001418685_01862"/>
<name>A0A0X3ARN2_9FLAO</name>
<dbReference type="Pfam" id="PF14107">
    <property type="entry name" value="DUF4280"/>
    <property type="match status" value="1"/>
</dbReference>
<evidence type="ECO:0000313" key="2">
    <source>
        <dbReference type="Proteomes" id="UP000182761"/>
    </source>
</evidence>
<dbReference type="AlphaFoldDB" id="A0A0X3ARN2"/>
<organism evidence="1 2">
    <name type="scientific">Apibacter mensalis</name>
    <dbReference type="NCBI Taxonomy" id="1586267"/>
    <lineage>
        <taxon>Bacteria</taxon>
        <taxon>Pseudomonadati</taxon>
        <taxon>Bacteroidota</taxon>
        <taxon>Flavobacteriia</taxon>
        <taxon>Flavobacteriales</taxon>
        <taxon>Weeksellaceae</taxon>
        <taxon>Apibacter</taxon>
    </lineage>
</organism>
<proteinExistence type="predicted"/>
<dbReference type="InterPro" id="IPR025460">
    <property type="entry name" value="DUF4280"/>
</dbReference>
<keyword evidence="2" id="KW-1185">Reference proteome</keyword>
<dbReference type="Proteomes" id="UP000182761">
    <property type="component" value="Unassembled WGS sequence"/>
</dbReference>
<reference evidence="1 2" key="1">
    <citation type="submission" date="2016-01" db="EMBL/GenBank/DDBJ databases">
        <authorList>
            <person name="McClelland M."/>
            <person name="Jain A."/>
            <person name="Saraogi P."/>
            <person name="Mendelson R."/>
            <person name="Westerman R."/>
            <person name="SanMiguel P."/>
            <person name="Csonka L."/>
        </authorList>
    </citation>
    <scope>NUCLEOTIDE SEQUENCE [LARGE SCALE GENOMIC DNA]</scope>
    <source>
        <strain evidence="1 2">R-53146</strain>
    </source>
</reference>
<evidence type="ECO:0000313" key="1">
    <source>
        <dbReference type="EMBL" id="CVK16994.1"/>
    </source>
</evidence>
<dbReference type="EMBL" id="FCOR01000014">
    <property type="protein sequence ID" value="CVK16994.1"/>
    <property type="molecule type" value="Genomic_DNA"/>
</dbReference>
<gene>
    <name evidence="1" type="ORF">Ga0061079_1148</name>
</gene>
<sequence length="116" mass="12729">MPQKITEKSILQCSQGTSETPLKVTSQNFFFIENKAIATEQDKQPNVNINPFGLCKLKPILGGYGPCTPAPLSWLQTTKKDEINGFKILLDNSICPCAKGGSIKVVDKGHRENHEA</sequence>